<dbReference type="Pfam" id="PF18962">
    <property type="entry name" value="Por_Secre_tail"/>
    <property type="match status" value="1"/>
</dbReference>
<feature type="non-terminal residue" evidence="2">
    <location>
        <position position="1"/>
    </location>
</feature>
<dbReference type="EMBL" id="FOLQ01000002">
    <property type="protein sequence ID" value="SFC61757.1"/>
    <property type="molecule type" value="Genomic_DNA"/>
</dbReference>
<dbReference type="Proteomes" id="UP000198598">
    <property type="component" value="Unassembled WGS sequence"/>
</dbReference>
<name>A0A1I1KLT4_9BACT</name>
<dbReference type="RefSeq" id="WP_143100634.1">
    <property type="nucleotide sequence ID" value="NZ_FOLQ01000002.1"/>
</dbReference>
<organism evidence="2 3">
    <name type="scientific">Spirosoma endophyticum</name>
    <dbReference type="NCBI Taxonomy" id="662367"/>
    <lineage>
        <taxon>Bacteria</taxon>
        <taxon>Pseudomonadati</taxon>
        <taxon>Bacteroidota</taxon>
        <taxon>Cytophagia</taxon>
        <taxon>Cytophagales</taxon>
        <taxon>Cytophagaceae</taxon>
        <taxon>Spirosoma</taxon>
    </lineage>
</organism>
<dbReference type="STRING" id="662367.SAMN05216167_1021"/>
<evidence type="ECO:0000313" key="3">
    <source>
        <dbReference type="Proteomes" id="UP000198598"/>
    </source>
</evidence>
<dbReference type="NCBIfam" id="TIGR04183">
    <property type="entry name" value="Por_Secre_tail"/>
    <property type="match status" value="1"/>
</dbReference>
<proteinExistence type="predicted"/>
<gene>
    <name evidence="2" type="ORF">SAMN05216167_1021</name>
</gene>
<dbReference type="OrthoDB" id="921681at2"/>
<feature type="domain" description="Secretion system C-terminal sorting" evidence="1">
    <location>
        <begin position="61"/>
        <end position="135"/>
    </location>
</feature>
<evidence type="ECO:0000313" key="2">
    <source>
        <dbReference type="EMBL" id="SFC61757.1"/>
    </source>
</evidence>
<dbReference type="InterPro" id="IPR026444">
    <property type="entry name" value="Secre_tail"/>
</dbReference>
<protein>
    <submittedName>
        <fullName evidence="2">Por secretion system C-terminal sorting domain-containing protein</fullName>
    </submittedName>
</protein>
<reference evidence="2 3" key="1">
    <citation type="submission" date="2016-10" db="EMBL/GenBank/DDBJ databases">
        <authorList>
            <person name="de Groot N.N."/>
        </authorList>
    </citation>
    <scope>NUCLEOTIDE SEQUENCE [LARGE SCALE GENOMIC DNA]</scope>
    <source>
        <strain evidence="2 3">DSM 26130</strain>
    </source>
</reference>
<dbReference type="AlphaFoldDB" id="A0A1I1KLT4"/>
<accession>A0A1I1KLT4</accession>
<evidence type="ECO:0000259" key="1">
    <source>
        <dbReference type="Pfam" id="PF18962"/>
    </source>
</evidence>
<keyword evidence="3" id="KW-1185">Reference proteome</keyword>
<sequence length="136" mass="14900">FEPIGEVNDVAVNSTSLNTYKFTDANPYRGTSYYRLKQLDLSGTSRTYSAVPVTLDGVYGVYPNPIASNNFTVSLDEPANAVLQFYSATGRSIEVEKSTVGTSSVGLKPTEKLSSGVYLLRVEERGQVRLHRLVVQ</sequence>